<dbReference type="EMBL" id="WLVL01000048">
    <property type="protein sequence ID" value="MTB73210.1"/>
    <property type="molecule type" value="Genomic_DNA"/>
</dbReference>
<keyword evidence="5" id="KW-1185">Reference proteome</keyword>
<sequence>MRLGVIDIGSNTVHMLVVDAHWGARPLPTVSHKMELRLSEHTDHQGHIDEQGVRSLERFAGECLRIAEDQGVERVMGFVTSAIREAGNGDGVLSMVRSSTGADLQILSGEDEARLTFLAVRRWFGWSSGKLLMVDIGGGSLEIASGIDEDPDVAMSFELGAGRVTRTMLQGDPPSAEQVREARKQVRATIARGMRELTKAGEPDLAVGTSKTMRTLARVLGAAPASDGLHAKRHLERAALSDLVPRLAGMPAARRATLPGVSASRSHQLLAGAMVAEAAMDLLRVDRLEICPWALREGVILNELDLMRME</sequence>
<comment type="similarity">
    <text evidence="1">Belongs to the GppA/Ppx family.</text>
</comment>
<organism evidence="4 5">
    <name type="scientific">Arsenicicoccus cauae</name>
    <dbReference type="NCBI Taxonomy" id="2663847"/>
    <lineage>
        <taxon>Bacteria</taxon>
        <taxon>Bacillati</taxon>
        <taxon>Actinomycetota</taxon>
        <taxon>Actinomycetes</taxon>
        <taxon>Micrococcales</taxon>
        <taxon>Intrasporangiaceae</taxon>
        <taxon>Arsenicicoccus</taxon>
    </lineage>
</organism>
<feature type="domain" description="Ppx/GppA phosphatase N-terminal" evidence="3">
    <location>
        <begin position="30"/>
        <end position="305"/>
    </location>
</feature>
<dbReference type="Proteomes" id="UP000431092">
    <property type="component" value="Unassembled WGS sequence"/>
</dbReference>
<dbReference type="Gene3D" id="3.30.420.150">
    <property type="entry name" value="Exopolyphosphatase. Domain 2"/>
    <property type="match status" value="1"/>
</dbReference>
<reference evidence="4 5" key="1">
    <citation type="submission" date="2019-11" db="EMBL/GenBank/DDBJ databases">
        <title>Whole genome sequencing identifies a novel species of the genus Arsenicicoccus isolated from human blood.</title>
        <authorList>
            <person name="Jeong J.H."/>
            <person name="Kweon O.J."/>
            <person name="Kim H.R."/>
            <person name="Kim T.-H."/>
            <person name="Ha S.-M."/>
            <person name="Lee M.-K."/>
        </authorList>
    </citation>
    <scope>NUCLEOTIDE SEQUENCE [LARGE SCALE GENOMIC DNA]</scope>
    <source>
        <strain evidence="4 5">MKL-02</strain>
    </source>
</reference>
<gene>
    <name evidence="4" type="ORF">GGG17_14810</name>
</gene>
<dbReference type="InterPro" id="IPR043129">
    <property type="entry name" value="ATPase_NBD"/>
</dbReference>
<dbReference type="PANTHER" id="PTHR30005">
    <property type="entry name" value="EXOPOLYPHOSPHATASE"/>
    <property type="match status" value="1"/>
</dbReference>
<evidence type="ECO:0000259" key="3">
    <source>
        <dbReference type="Pfam" id="PF02541"/>
    </source>
</evidence>
<dbReference type="CDD" id="cd24056">
    <property type="entry name" value="ASKHA_NBD_MtPPX1-like"/>
    <property type="match status" value="1"/>
</dbReference>
<comment type="caution">
    <text evidence="4">The sequence shown here is derived from an EMBL/GenBank/DDBJ whole genome shotgun (WGS) entry which is preliminary data.</text>
</comment>
<proteinExistence type="inferred from homology"/>
<dbReference type="Gene3D" id="3.30.420.40">
    <property type="match status" value="1"/>
</dbReference>
<protein>
    <submittedName>
        <fullName evidence="4">Ppx/GppA family phosphatase</fullName>
    </submittedName>
</protein>
<evidence type="ECO:0000313" key="4">
    <source>
        <dbReference type="EMBL" id="MTB73210.1"/>
    </source>
</evidence>
<dbReference type="GO" id="GO:0016462">
    <property type="term" value="F:pyrophosphatase activity"/>
    <property type="evidence" value="ECO:0007669"/>
    <property type="project" value="TreeGrafter"/>
</dbReference>
<dbReference type="AlphaFoldDB" id="A0A6I3ITF4"/>
<dbReference type="InterPro" id="IPR050273">
    <property type="entry name" value="GppA/Ppx_hydrolase"/>
</dbReference>
<name>A0A6I3ITF4_9MICO</name>
<keyword evidence="2" id="KW-0378">Hydrolase</keyword>
<accession>A0A6I3ITF4</accession>
<dbReference type="PANTHER" id="PTHR30005:SF0">
    <property type="entry name" value="RETROGRADE REGULATION PROTEIN 2"/>
    <property type="match status" value="1"/>
</dbReference>
<evidence type="ECO:0000313" key="5">
    <source>
        <dbReference type="Proteomes" id="UP000431092"/>
    </source>
</evidence>
<dbReference type="Pfam" id="PF02541">
    <property type="entry name" value="Ppx-GppA"/>
    <property type="match status" value="1"/>
</dbReference>
<evidence type="ECO:0000256" key="1">
    <source>
        <dbReference type="ARBA" id="ARBA00007125"/>
    </source>
</evidence>
<dbReference type="InterPro" id="IPR003695">
    <property type="entry name" value="Ppx_GppA_N"/>
</dbReference>
<dbReference type="FunFam" id="3.30.420.150:FF:000006">
    <property type="entry name" value="Ppx/GppA family phosphatase"/>
    <property type="match status" value="1"/>
</dbReference>
<dbReference type="SUPFAM" id="SSF53067">
    <property type="entry name" value="Actin-like ATPase domain"/>
    <property type="match status" value="2"/>
</dbReference>
<evidence type="ECO:0000256" key="2">
    <source>
        <dbReference type="ARBA" id="ARBA00022801"/>
    </source>
</evidence>
<dbReference type="RefSeq" id="WP_154594471.1">
    <property type="nucleotide sequence ID" value="NZ_WLVL01000048.1"/>
</dbReference>